<organism evidence="4">
    <name type="scientific">Boseongicola sp. SB0664_bin_43</name>
    <dbReference type="NCBI Taxonomy" id="2604844"/>
    <lineage>
        <taxon>Bacteria</taxon>
        <taxon>Pseudomonadati</taxon>
        <taxon>Pseudomonadota</taxon>
        <taxon>Alphaproteobacteria</taxon>
        <taxon>Rhodobacterales</taxon>
        <taxon>Paracoccaceae</taxon>
        <taxon>Boseongicola</taxon>
    </lineage>
</organism>
<evidence type="ECO:0000256" key="2">
    <source>
        <dbReference type="ARBA" id="ARBA00022723"/>
    </source>
</evidence>
<feature type="binding site" evidence="3">
    <location>
        <position position="47"/>
    </location>
    <ligand>
        <name>a divalent metal cation</name>
        <dbReference type="ChEBI" id="CHEBI:60240"/>
    </ligand>
</feature>
<evidence type="ECO:0000256" key="1">
    <source>
        <dbReference type="ARBA" id="ARBA00008635"/>
    </source>
</evidence>
<dbReference type="Gene3D" id="1.20.120.450">
    <property type="entry name" value="dinb family like domain"/>
    <property type="match status" value="1"/>
</dbReference>
<evidence type="ECO:0000256" key="3">
    <source>
        <dbReference type="PIRSR" id="PIRSR607837-1"/>
    </source>
</evidence>
<dbReference type="AlphaFoldDB" id="A0A6B0XWZ3"/>
<dbReference type="EMBL" id="VXRY01000139">
    <property type="protein sequence ID" value="MXY33171.1"/>
    <property type="molecule type" value="Genomic_DNA"/>
</dbReference>
<dbReference type="InterPro" id="IPR034660">
    <property type="entry name" value="DinB/YfiT-like"/>
</dbReference>
<feature type="binding site" evidence="3">
    <location>
        <position position="128"/>
    </location>
    <ligand>
        <name>a divalent metal cation</name>
        <dbReference type="ChEBI" id="CHEBI:60240"/>
    </ligand>
</feature>
<protein>
    <submittedName>
        <fullName evidence="4">Nuclease</fullName>
    </submittedName>
</protein>
<name>A0A6B0XWZ3_9RHOB</name>
<dbReference type="SUPFAM" id="SSF109854">
    <property type="entry name" value="DinB/YfiT-like putative metalloenzymes"/>
    <property type="match status" value="1"/>
</dbReference>
<accession>A0A6B0XWZ3</accession>
<evidence type="ECO:0000313" key="4">
    <source>
        <dbReference type="EMBL" id="MXY33171.1"/>
    </source>
</evidence>
<comment type="caution">
    <text evidence="4">The sequence shown here is derived from an EMBL/GenBank/DDBJ whole genome shotgun (WGS) entry which is preliminary data.</text>
</comment>
<gene>
    <name evidence="4" type="ORF">F4Y60_03590</name>
</gene>
<sequence>MSPYFEFAVNNRYANRTLYEAIAGMDQATFTARRPGFFPSLSRTLNHIRKVDAFYLGALKGTDIGRAVYALPDIENVIALAEEQSTMDMDLMKFCEGDIDLDRCMTVKRPGVQTRERIGALLPHLFQHQIHHRGQAHVQVGEAGIAPPQLDDFFLEWERAPIAQDCVREFLS</sequence>
<comment type="similarity">
    <text evidence="1">Belongs to the DinB family.</text>
</comment>
<dbReference type="PANTHER" id="PTHR37302:SF3">
    <property type="entry name" value="DAMAGE-INDUCIBLE PROTEIN DINB"/>
    <property type="match status" value="1"/>
</dbReference>
<proteinExistence type="inferred from homology"/>
<keyword evidence="2 3" id="KW-0479">Metal-binding</keyword>
<feature type="binding site" evidence="3">
    <location>
        <position position="132"/>
    </location>
    <ligand>
        <name>a divalent metal cation</name>
        <dbReference type="ChEBI" id="CHEBI:60240"/>
    </ligand>
</feature>
<dbReference type="PANTHER" id="PTHR37302">
    <property type="entry name" value="SLR1116 PROTEIN"/>
    <property type="match status" value="1"/>
</dbReference>
<dbReference type="GO" id="GO:0046872">
    <property type="term" value="F:metal ion binding"/>
    <property type="evidence" value="ECO:0007669"/>
    <property type="project" value="UniProtKB-KW"/>
</dbReference>
<reference evidence="4" key="1">
    <citation type="submission" date="2019-09" db="EMBL/GenBank/DDBJ databases">
        <title>Characterisation of the sponge microbiome using genome-centric metagenomics.</title>
        <authorList>
            <person name="Engelberts J.P."/>
            <person name="Robbins S.J."/>
            <person name="De Goeij J.M."/>
            <person name="Aranda M."/>
            <person name="Bell S.C."/>
            <person name="Webster N.S."/>
        </authorList>
    </citation>
    <scope>NUCLEOTIDE SEQUENCE</scope>
    <source>
        <strain evidence="4">SB0664_bin_43</strain>
    </source>
</reference>
<dbReference type="InterPro" id="IPR007837">
    <property type="entry name" value="DinB"/>
</dbReference>
<dbReference type="Pfam" id="PF05163">
    <property type="entry name" value="DinB"/>
    <property type="match status" value="1"/>
</dbReference>